<dbReference type="InterPro" id="IPR000198">
    <property type="entry name" value="RhoGAP_dom"/>
</dbReference>
<dbReference type="Pfam" id="PF00620">
    <property type="entry name" value="RhoGAP"/>
    <property type="match status" value="1"/>
</dbReference>
<dbReference type="SUPFAM" id="SSF48350">
    <property type="entry name" value="GTPase activation domain, GAP"/>
    <property type="match status" value="1"/>
</dbReference>
<dbReference type="GO" id="GO:0007165">
    <property type="term" value="P:signal transduction"/>
    <property type="evidence" value="ECO:0007669"/>
    <property type="project" value="InterPro"/>
</dbReference>
<dbReference type="VEuPathDB" id="MicrosporidiaDB:CWI37_0126p0060"/>
<organism evidence="2 3">
    <name type="scientific">Hamiltosporidium tvaerminnensis</name>
    <dbReference type="NCBI Taxonomy" id="1176355"/>
    <lineage>
        <taxon>Eukaryota</taxon>
        <taxon>Fungi</taxon>
        <taxon>Fungi incertae sedis</taxon>
        <taxon>Microsporidia</taxon>
        <taxon>Dubosqiidae</taxon>
        <taxon>Hamiltosporidium</taxon>
    </lineage>
</organism>
<dbReference type="EMBL" id="PITJ01000126">
    <property type="protein sequence ID" value="TBU04515.1"/>
    <property type="molecule type" value="Genomic_DNA"/>
</dbReference>
<name>A0A4Q9LB23_9MICR</name>
<accession>A0A4Q9LB23</accession>
<evidence type="ECO:0000313" key="2">
    <source>
        <dbReference type="EMBL" id="TBU04515.1"/>
    </source>
</evidence>
<evidence type="ECO:0000259" key="1">
    <source>
        <dbReference type="PROSITE" id="PS50238"/>
    </source>
</evidence>
<feature type="domain" description="Rho-GAP" evidence="1">
    <location>
        <begin position="75"/>
        <end position="352"/>
    </location>
</feature>
<dbReference type="PROSITE" id="PS50238">
    <property type="entry name" value="RHOGAP"/>
    <property type="match status" value="1"/>
</dbReference>
<gene>
    <name evidence="2" type="ORF">CWI37_0126p0060</name>
</gene>
<evidence type="ECO:0000313" key="3">
    <source>
        <dbReference type="Proteomes" id="UP000292362"/>
    </source>
</evidence>
<dbReference type="Gene3D" id="1.10.555.10">
    <property type="entry name" value="Rho GTPase activation protein"/>
    <property type="match status" value="1"/>
</dbReference>
<reference evidence="2 3" key="1">
    <citation type="submission" date="2017-12" db="EMBL/GenBank/DDBJ databases">
        <authorList>
            <person name="Pombert J.-F."/>
            <person name="Haag K.L."/>
            <person name="Ebert D."/>
        </authorList>
    </citation>
    <scope>NUCLEOTIDE SEQUENCE [LARGE SCALE GENOMIC DNA]</scope>
    <source>
        <strain evidence="2">FI-OER-3-3</strain>
    </source>
</reference>
<dbReference type="Proteomes" id="UP000292362">
    <property type="component" value="Unassembled WGS sequence"/>
</dbReference>
<proteinExistence type="predicted"/>
<dbReference type="AlphaFoldDB" id="A0A4Q9LB23"/>
<dbReference type="SMART" id="SM00324">
    <property type="entry name" value="RhoGAP"/>
    <property type="match status" value="1"/>
</dbReference>
<sequence>MERRKIRKKLLQPRIESINDLNKDLYRKYILDYIDNHYTLIYRYYSVISITIIRNDLDFLEKLIYNTEFKRTNCSYLRCNIKYGQRDVKIPMEFKILMDAILKRDLRQEGLFRKVPVYTDLKMARDDYIGGVLAGENIRYLRNVLKKFDVICLTSLFKELFNLYNTPVFPEKHLKLLLVIAKMKDHSMENRNISYSNEKEICEEKLDKEILCAETGIFKTDESDATDKDLLEDIGQTSETSILEYTQSTTTDSYFESIPVDIRKKLIMKFTILSLPRQNRRFLEVLIKFFSVVHNLSIKGDKMHKKNMTLRGYSVVIMPKLFLKTKHSLDITEINELVDLSEYILFNSPSFFDIKDNPTY</sequence>
<dbReference type="InterPro" id="IPR008936">
    <property type="entry name" value="Rho_GTPase_activation_prot"/>
</dbReference>
<protein>
    <submittedName>
        <fullName evidence="2">RhoGAP domain-containing protein</fullName>
    </submittedName>
</protein>
<comment type="caution">
    <text evidence="2">The sequence shown here is derived from an EMBL/GenBank/DDBJ whole genome shotgun (WGS) entry which is preliminary data.</text>
</comment>